<reference evidence="1" key="1">
    <citation type="submission" date="2016-10" db="EMBL/GenBank/DDBJ databases">
        <title>Sequence of Gallionella enrichment culture.</title>
        <authorList>
            <person name="Poehlein A."/>
            <person name="Muehling M."/>
            <person name="Daniel R."/>
        </authorList>
    </citation>
    <scope>NUCLEOTIDE SEQUENCE</scope>
</reference>
<comment type="caution">
    <text evidence="1">The sequence shown here is derived from an EMBL/GenBank/DDBJ whole genome shotgun (WGS) entry which is preliminary data.</text>
</comment>
<dbReference type="AlphaFoldDB" id="A0A1J5NZR8"/>
<sequence>MDRRDVRVGLADEGRHQLGRRMGDAILDDHAHGRGVLNPLERIALRDQDVGQRSLGQGPDRLFQIFAGIAGGGGERLIGRHAISDHPAQVHMQAHPVEIDRGVRAGHHLPAIAQGLAQMVDIAGQGGQRRAIVALGRQLGALGQSGVLPRRIERPGSRIVDQGAVLTVEGGGGEQGWRAPGPALDEQGGDILVAGAKRAGGAGVSEPAGRADVLHAVQAEGQGRIVVVRGDVETPRVGPGR</sequence>
<proteinExistence type="predicted"/>
<evidence type="ECO:0000313" key="1">
    <source>
        <dbReference type="EMBL" id="OIQ64334.1"/>
    </source>
</evidence>
<name>A0A1J5NZR8_9ZZZZ</name>
<gene>
    <name evidence="1" type="ORF">GALL_541150</name>
</gene>
<organism evidence="1">
    <name type="scientific">mine drainage metagenome</name>
    <dbReference type="NCBI Taxonomy" id="410659"/>
    <lineage>
        <taxon>unclassified sequences</taxon>
        <taxon>metagenomes</taxon>
        <taxon>ecological metagenomes</taxon>
    </lineage>
</organism>
<dbReference type="EMBL" id="MLJW01008209">
    <property type="protein sequence ID" value="OIQ64334.1"/>
    <property type="molecule type" value="Genomic_DNA"/>
</dbReference>
<accession>A0A1J5NZR8</accession>
<protein>
    <submittedName>
        <fullName evidence="1">Uncharacterized protein</fullName>
    </submittedName>
</protein>